<dbReference type="PROSITE" id="PS00766">
    <property type="entry name" value="THF_DHG_CYH_1"/>
    <property type="match status" value="1"/>
</dbReference>
<feature type="non-terminal residue" evidence="8">
    <location>
        <position position="100"/>
    </location>
</feature>
<evidence type="ECO:0000256" key="6">
    <source>
        <dbReference type="ARBA" id="ARBA00023268"/>
    </source>
</evidence>
<dbReference type="InterPro" id="IPR046346">
    <property type="entry name" value="Aminoacid_DH-like_N_sf"/>
</dbReference>
<evidence type="ECO:0000259" key="7">
    <source>
        <dbReference type="Pfam" id="PF00763"/>
    </source>
</evidence>
<dbReference type="EC" id="3.5.4.9" evidence="2"/>
<dbReference type="InterPro" id="IPR020630">
    <property type="entry name" value="THF_DH/CycHdrlase_cat_dom"/>
</dbReference>
<dbReference type="PRINTS" id="PR00085">
    <property type="entry name" value="THFDHDRGNASE"/>
</dbReference>
<dbReference type="AlphaFoldDB" id="A0A382YV21"/>
<accession>A0A382YV21</accession>
<dbReference type="GO" id="GO:0004477">
    <property type="term" value="F:methenyltetrahydrofolate cyclohydrolase activity"/>
    <property type="evidence" value="ECO:0007669"/>
    <property type="project" value="UniProtKB-EC"/>
</dbReference>
<protein>
    <recommendedName>
        <fullName evidence="2">methenyltetrahydrofolate cyclohydrolase</fullName>
        <ecNumber evidence="2">3.5.4.9</ecNumber>
    </recommendedName>
</protein>
<evidence type="ECO:0000313" key="8">
    <source>
        <dbReference type="EMBL" id="SVD87053.1"/>
    </source>
</evidence>
<keyword evidence="6" id="KW-0511">Multifunctional enzyme</keyword>
<organism evidence="8">
    <name type="scientific">marine metagenome</name>
    <dbReference type="NCBI Taxonomy" id="408172"/>
    <lineage>
        <taxon>unclassified sequences</taxon>
        <taxon>metagenomes</taxon>
        <taxon>ecological metagenomes</taxon>
    </lineage>
</organism>
<keyword evidence="5" id="KW-0560">Oxidoreductase</keyword>
<evidence type="ECO:0000256" key="1">
    <source>
        <dbReference type="ARBA" id="ARBA00004777"/>
    </source>
</evidence>
<reference evidence="8" key="1">
    <citation type="submission" date="2018-05" db="EMBL/GenBank/DDBJ databases">
        <authorList>
            <person name="Lanie J.A."/>
            <person name="Ng W.-L."/>
            <person name="Kazmierczak K.M."/>
            <person name="Andrzejewski T.M."/>
            <person name="Davidsen T.M."/>
            <person name="Wayne K.J."/>
            <person name="Tettelin H."/>
            <person name="Glass J.I."/>
            <person name="Rusch D."/>
            <person name="Podicherti R."/>
            <person name="Tsui H.-C.T."/>
            <person name="Winkler M.E."/>
        </authorList>
    </citation>
    <scope>NUCLEOTIDE SEQUENCE</scope>
</reference>
<gene>
    <name evidence="8" type="ORF">METZ01_LOCUS439907</name>
</gene>
<dbReference type="EMBL" id="UINC01178731">
    <property type="protein sequence ID" value="SVD87053.1"/>
    <property type="molecule type" value="Genomic_DNA"/>
</dbReference>
<dbReference type="PANTHER" id="PTHR48099:SF5">
    <property type="entry name" value="C-1-TETRAHYDROFOLATE SYNTHASE, CYTOPLASMIC"/>
    <property type="match status" value="1"/>
</dbReference>
<dbReference type="SUPFAM" id="SSF53223">
    <property type="entry name" value="Aminoacid dehydrogenase-like, N-terminal domain"/>
    <property type="match status" value="1"/>
</dbReference>
<evidence type="ECO:0000256" key="2">
    <source>
        <dbReference type="ARBA" id="ARBA00012776"/>
    </source>
</evidence>
<evidence type="ECO:0000256" key="3">
    <source>
        <dbReference type="ARBA" id="ARBA00022801"/>
    </source>
</evidence>
<sequence length="100" mass="10667">MSDIIDGKAIAAVLREKVAVEVASLRANHDLVPGLAVVLVGEDPASQVYVRNKGKQTVACGMQSFEHKLPHTASEAELLQLVHQLNSDPAVHGILVQLPL</sequence>
<comment type="pathway">
    <text evidence="1">One-carbon metabolism; tetrahydrofolate interconversion.</text>
</comment>
<dbReference type="GO" id="GO:0005829">
    <property type="term" value="C:cytosol"/>
    <property type="evidence" value="ECO:0007669"/>
    <property type="project" value="TreeGrafter"/>
</dbReference>
<evidence type="ECO:0000256" key="4">
    <source>
        <dbReference type="ARBA" id="ARBA00022857"/>
    </source>
</evidence>
<proteinExistence type="predicted"/>
<feature type="domain" description="Tetrahydrofolate dehydrogenase/cyclohydrolase catalytic" evidence="7">
    <location>
        <begin position="5"/>
        <end position="100"/>
    </location>
</feature>
<dbReference type="Gene3D" id="3.40.50.10860">
    <property type="entry name" value="Leucine Dehydrogenase, chain A, domain 1"/>
    <property type="match status" value="1"/>
</dbReference>
<name>A0A382YV21_9ZZZZ</name>
<keyword evidence="3" id="KW-0378">Hydrolase</keyword>
<dbReference type="Pfam" id="PF00763">
    <property type="entry name" value="THF_DHG_CYH"/>
    <property type="match status" value="1"/>
</dbReference>
<keyword evidence="4" id="KW-0521">NADP</keyword>
<dbReference type="GO" id="GO:0035999">
    <property type="term" value="P:tetrahydrofolate interconversion"/>
    <property type="evidence" value="ECO:0007669"/>
    <property type="project" value="TreeGrafter"/>
</dbReference>
<evidence type="ECO:0000256" key="5">
    <source>
        <dbReference type="ARBA" id="ARBA00023002"/>
    </source>
</evidence>
<dbReference type="InterPro" id="IPR020867">
    <property type="entry name" value="THF_DH/CycHdrlase_CS"/>
</dbReference>
<dbReference type="GO" id="GO:0004488">
    <property type="term" value="F:methylenetetrahydrofolate dehydrogenase (NADP+) activity"/>
    <property type="evidence" value="ECO:0007669"/>
    <property type="project" value="InterPro"/>
</dbReference>
<dbReference type="PANTHER" id="PTHR48099">
    <property type="entry name" value="C-1-TETRAHYDROFOLATE SYNTHASE, CYTOPLASMIC-RELATED"/>
    <property type="match status" value="1"/>
</dbReference>
<dbReference type="InterPro" id="IPR000672">
    <property type="entry name" value="THF_DH/CycHdrlase"/>
</dbReference>